<comment type="caution">
    <text evidence="1">The sequence shown here is derived from an EMBL/GenBank/DDBJ whole genome shotgun (WGS) entry which is preliminary data.</text>
</comment>
<dbReference type="AlphaFoldDB" id="A0A811RKE3"/>
<reference evidence="1" key="1">
    <citation type="submission" date="2020-10" db="EMBL/GenBank/DDBJ databases">
        <authorList>
            <person name="Han B."/>
            <person name="Lu T."/>
            <person name="Zhao Q."/>
            <person name="Huang X."/>
            <person name="Zhao Y."/>
        </authorList>
    </citation>
    <scope>NUCLEOTIDE SEQUENCE</scope>
</reference>
<sequence>MGEVYERMDSMFVEITDVMTNEDYPHKEDFPKVNEIIINQWSKMNIPLHCLTFALRPKIYDTEYLKTPAPGGIPRKAPNQDKEVMRGVVQAFRKIADGDAEPKILQEEFIAFHMKKGIRGFQRATKQALTANGTQIQMMHPWRNQESRLKLKQLCWKDLEKDVVIDPLINETGSSSKKITKNKNN</sequence>
<evidence type="ECO:0000313" key="1">
    <source>
        <dbReference type="EMBL" id="CAD6270250.1"/>
    </source>
</evidence>
<proteinExistence type="predicted"/>
<keyword evidence="2" id="KW-1185">Reference proteome</keyword>
<protein>
    <submittedName>
        <fullName evidence="1">Uncharacterized protein</fullName>
    </submittedName>
</protein>
<name>A0A811RKE3_9POAL</name>
<accession>A0A811RKE3</accession>
<evidence type="ECO:0000313" key="2">
    <source>
        <dbReference type="Proteomes" id="UP000604825"/>
    </source>
</evidence>
<dbReference type="Proteomes" id="UP000604825">
    <property type="component" value="Unassembled WGS sequence"/>
</dbReference>
<dbReference type="EMBL" id="CAJGYO010000015">
    <property type="protein sequence ID" value="CAD6270250.1"/>
    <property type="molecule type" value="Genomic_DNA"/>
</dbReference>
<gene>
    <name evidence="1" type="ORF">NCGR_LOCUS53542</name>
</gene>
<organism evidence="1 2">
    <name type="scientific">Miscanthus lutarioriparius</name>
    <dbReference type="NCBI Taxonomy" id="422564"/>
    <lineage>
        <taxon>Eukaryota</taxon>
        <taxon>Viridiplantae</taxon>
        <taxon>Streptophyta</taxon>
        <taxon>Embryophyta</taxon>
        <taxon>Tracheophyta</taxon>
        <taxon>Spermatophyta</taxon>
        <taxon>Magnoliopsida</taxon>
        <taxon>Liliopsida</taxon>
        <taxon>Poales</taxon>
        <taxon>Poaceae</taxon>
        <taxon>PACMAD clade</taxon>
        <taxon>Panicoideae</taxon>
        <taxon>Andropogonodae</taxon>
        <taxon>Andropogoneae</taxon>
        <taxon>Saccharinae</taxon>
        <taxon>Miscanthus</taxon>
    </lineage>
</organism>
<dbReference type="OrthoDB" id="1925573at2759"/>